<dbReference type="PANTHER" id="PTHR46558:SF13">
    <property type="entry name" value="HTH-TYPE TRANSCRIPTIONAL REGULATOR IMMR"/>
    <property type="match status" value="1"/>
</dbReference>
<evidence type="ECO:0000259" key="2">
    <source>
        <dbReference type="PROSITE" id="PS50943"/>
    </source>
</evidence>
<dbReference type="InterPro" id="IPR001387">
    <property type="entry name" value="Cro/C1-type_HTH"/>
</dbReference>
<keyword evidence="1" id="KW-0238">DNA-binding</keyword>
<dbReference type="PROSITE" id="PS50943">
    <property type="entry name" value="HTH_CROC1"/>
    <property type="match status" value="1"/>
</dbReference>
<dbReference type="CDD" id="cd00093">
    <property type="entry name" value="HTH_XRE"/>
    <property type="match status" value="1"/>
</dbReference>
<dbReference type="PANTHER" id="PTHR46558">
    <property type="entry name" value="TRACRIPTIONAL REGULATORY PROTEIN-RELATED-RELATED"/>
    <property type="match status" value="1"/>
</dbReference>
<dbReference type="AlphaFoldDB" id="A0A174ZKJ5"/>
<dbReference type="Proteomes" id="UP000095662">
    <property type="component" value="Unassembled WGS sequence"/>
</dbReference>
<dbReference type="SUPFAM" id="SSF47413">
    <property type="entry name" value="lambda repressor-like DNA-binding domains"/>
    <property type="match status" value="1"/>
</dbReference>
<evidence type="ECO:0000256" key="1">
    <source>
        <dbReference type="ARBA" id="ARBA00023125"/>
    </source>
</evidence>
<feature type="domain" description="HTH cro/C1-type" evidence="2">
    <location>
        <begin position="5"/>
        <end position="59"/>
    </location>
</feature>
<dbReference type="Gene3D" id="1.10.260.40">
    <property type="entry name" value="lambda repressor-like DNA-binding domains"/>
    <property type="match status" value="1"/>
</dbReference>
<dbReference type="EMBL" id="CZBY01000007">
    <property type="protein sequence ID" value="CUQ85459.1"/>
    <property type="molecule type" value="Genomic_DNA"/>
</dbReference>
<name>A0A174ZKJ5_9FIRM</name>
<protein>
    <submittedName>
        <fullName evidence="3">HTH-type transcriptional regulator immR</fullName>
    </submittedName>
</protein>
<accession>A0A174ZKJ5</accession>
<evidence type="ECO:0000313" key="4">
    <source>
        <dbReference type="Proteomes" id="UP000095662"/>
    </source>
</evidence>
<dbReference type="SMART" id="SM00530">
    <property type="entry name" value="HTH_XRE"/>
    <property type="match status" value="1"/>
</dbReference>
<dbReference type="InterPro" id="IPR010982">
    <property type="entry name" value="Lambda_DNA-bd_dom_sf"/>
</dbReference>
<gene>
    <name evidence="3" type="primary">immR_3</name>
    <name evidence="3" type="ORF">ERS852540_01102</name>
</gene>
<organism evidence="3 4">
    <name type="scientific">[Eubacterium] siraeum</name>
    <dbReference type="NCBI Taxonomy" id="39492"/>
    <lineage>
        <taxon>Bacteria</taxon>
        <taxon>Bacillati</taxon>
        <taxon>Bacillota</taxon>
        <taxon>Clostridia</taxon>
        <taxon>Eubacteriales</taxon>
        <taxon>Oscillospiraceae</taxon>
        <taxon>Oscillospiraceae incertae sedis</taxon>
    </lineage>
</organism>
<evidence type="ECO:0000313" key="3">
    <source>
        <dbReference type="EMBL" id="CUQ85459.1"/>
    </source>
</evidence>
<reference evidence="3 4" key="1">
    <citation type="submission" date="2015-09" db="EMBL/GenBank/DDBJ databases">
        <authorList>
            <consortium name="Pathogen Informatics"/>
        </authorList>
    </citation>
    <scope>NUCLEOTIDE SEQUENCE [LARGE SCALE GENOMIC DNA]</scope>
    <source>
        <strain evidence="3 4">2789STDY5834928</strain>
    </source>
</reference>
<dbReference type="STRING" id="39492.ERS852540_01102"/>
<proteinExistence type="predicted"/>
<dbReference type="Pfam" id="PF01381">
    <property type="entry name" value="HTH_3"/>
    <property type="match status" value="1"/>
</dbReference>
<dbReference type="GO" id="GO:0003677">
    <property type="term" value="F:DNA binding"/>
    <property type="evidence" value="ECO:0007669"/>
    <property type="project" value="UniProtKB-KW"/>
</dbReference>
<sequence length="199" mass="23049">MSYRFKDARVQSGISQKDAAEQLQVSAATVNNWESGRRLPTIDALEKMADLYGVSTDYLLGRTDSSNPFRRIAESIDKDILPFLHDHPVFINNNRWGLVDAINERIRFLDGSELPFSDAIRISALPPIFQSNSIPEGRKLSCDEIGTYIRVWVEPISKDEVLRQEMRGWYTVKDRFVENEFGQRFYKDTYGNKWLAFME</sequence>